<reference evidence="4 5" key="1">
    <citation type="journal article" date="2016" name="Nat. Commun.">
        <title>Thousands of microbial genomes shed light on interconnected biogeochemical processes in an aquifer system.</title>
        <authorList>
            <person name="Anantharaman K."/>
            <person name="Brown C.T."/>
            <person name="Hug L.A."/>
            <person name="Sharon I."/>
            <person name="Castelle C.J."/>
            <person name="Probst A.J."/>
            <person name="Thomas B.C."/>
            <person name="Singh A."/>
            <person name="Wilkins M.J."/>
            <person name="Karaoz U."/>
            <person name="Brodie E.L."/>
            <person name="Williams K.H."/>
            <person name="Hubbard S.S."/>
            <person name="Banfield J.F."/>
        </authorList>
    </citation>
    <scope>NUCLEOTIDE SEQUENCE [LARGE SCALE GENOMIC DNA]</scope>
</reference>
<sequence length="271" mass="29220">MSGGSFHLAGATESDKYGLGGSSDAVSTDGGSFTGLIEKGTDKALIPLDYGDTSLVGYWTFDEGTGTSAYDHSGNNNTGTLTNGPTWQTSANCKVGGCLEFDGEDDVVPLGTGNYLDFLTISAWVYLDSYPPLDSVYAIVHRTEDYPWKHNYYFEINSTLEFKFGIYSTTANTWKSINTTQAVSLAQWHHATASYDLNGDLSGVFLNGEKLDPIGTIPPGSIPNSVGIFHLSIGGNYAESARYFDGLIDDVRIYNRALSAAEIQAIYNATR</sequence>
<evidence type="ECO:0000256" key="2">
    <source>
        <dbReference type="ARBA" id="ARBA00023157"/>
    </source>
</evidence>
<evidence type="ECO:0000259" key="3">
    <source>
        <dbReference type="SMART" id="SM00560"/>
    </source>
</evidence>
<evidence type="ECO:0000313" key="4">
    <source>
        <dbReference type="EMBL" id="OGM90955.1"/>
    </source>
</evidence>
<feature type="domain" description="LamG-like jellyroll fold" evidence="3">
    <location>
        <begin position="117"/>
        <end position="261"/>
    </location>
</feature>
<comment type="caution">
    <text evidence="4">The sequence shown here is derived from an EMBL/GenBank/DDBJ whole genome shotgun (WGS) entry which is preliminary data.</text>
</comment>
<dbReference type="Pfam" id="PF13385">
    <property type="entry name" value="Laminin_G_3"/>
    <property type="match status" value="1"/>
</dbReference>
<accession>A0A1F8DT00</accession>
<dbReference type="AlphaFoldDB" id="A0A1F8DT00"/>
<dbReference type="SMART" id="SM00560">
    <property type="entry name" value="LamGL"/>
    <property type="match status" value="1"/>
</dbReference>
<dbReference type="SUPFAM" id="SSF49899">
    <property type="entry name" value="Concanavalin A-like lectins/glucanases"/>
    <property type="match status" value="1"/>
</dbReference>
<organism evidence="4 5">
    <name type="scientific">Candidatus Wolfebacteria bacterium RIFCSPHIGHO2_01_FULL_48_22</name>
    <dbReference type="NCBI Taxonomy" id="1802555"/>
    <lineage>
        <taxon>Bacteria</taxon>
        <taxon>Candidatus Wolfeibacteriota</taxon>
    </lineage>
</organism>
<proteinExistence type="predicted"/>
<dbReference type="EMBL" id="MGIP01000014">
    <property type="protein sequence ID" value="OGM90955.1"/>
    <property type="molecule type" value="Genomic_DNA"/>
</dbReference>
<keyword evidence="1" id="KW-0732">Signal</keyword>
<dbReference type="InterPro" id="IPR006558">
    <property type="entry name" value="LamG-like"/>
</dbReference>
<dbReference type="STRING" id="1802555.A2755_02020"/>
<keyword evidence="2" id="KW-1015">Disulfide bond</keyword>
<evidence type="ECO:0000313" key="5">
    <source>
        <dbReference type="Proteomes" id="UP000177029"/>
    </source>
</evidence>
<dbReference type="Gene3D" id="2.60.120.200">
    <property type="match status" value="1"/>
</dbReference>
<gene>
    <name evidence="4" type="ORF">A2755_02020</name>
</gene>
<protein>
    <recommendedName>
        <fullName evidence="3">LamG-like jellyroll fold domain-containing protein</fullName>
    </recommendedName>
</protein>
<dbReference type="Proteomes" id="UP000177029">
    <property type="component" value="Unassembled WGS sequence"/>
</dbReference>
<evidence type="ECO:0000256" key="1">
    <source>
        <dbReference type="ARBA" id="ARBA00022729"/>
    </source>
</evidence>
<dbReference type="InterPro" id="IPR013320">
    <property type="entry name" value="ConA-like_dom_sf"/>
</dbReference>
<name>A0A1F8DT00_9BACT</name>